<dbReference type="OrthoDB" id="9792179at2"/>
<dbReference type="Proteomes" id="UP000253324">
    <property type="component" value="Unassembled WGS sequence"/>
</dbReference>
<dbReference type="Gene3D" id="3.40.50.410">
    <property type="entry name" value="von Willebrand factor, type A domain"/>
    <property type="match status" value="1"/>
</dbReference>
<dbReference type="InterPro" id="IPR036465">
    <property type="entry name" value="vWFA_dom_sf"/>
</dbReference>
<proteinExistence type="predicted"/>
<feature type="chain" id="PRO_5016570466" evidence="1">
    <location>
        <begin position="21"/>
        <end position="266"/>
    </location>
</feature>
<dbReference type="AlphaFoldDB" id="A0A368YG24"/>
<feature type="signal peptide" evidence="1">
    <location>
        <begin position="1"/>
        <end position="20"/>
    </location>
</feature>
<keyword evidence="3" id="KW-1185">Reference proteome</keyword>
<gene>
    <name evidence="2" type="ORF">C7476_12318</name>
</gene>
<dbReference type="SUPFAM" id="SSF53300">
    <property type="entry name" value="vWA-like"/>
    <property type="match status" value="1"/>
</dbReference>
<evidence type="ECO:0000313" key="2">
    <source>
        <dbReference type="EMBL" id="RCW78589.1"/>
    </source>
</evidence>
<evidence type="ECO:0000313" key="3">
    <source>
        <dbReference type="Proteomes" id="UP000253324"/>
    </source>
</evidence>
<sequence length="266" mass="28983">MRRRWALIASFCVLSGGSFAQQFPVAVDLELVIAVDVSYSMDIEEQRVQREGYVNAFRSPEVVRAVLSGPWGKTAMTYVEWGGSALQVVPWTLIDGPESAAQFAEELRRQPIRRISFTSISNALAFARELIRTNRFRASRHVIDVSGDGPNNAGAPVPVARNAAIADGITVDGLPIMLTTGPDSAAIHDLDAYYEACVIGGYGAFLVKVSDISQFAEAIRNKLAIEIAGFKLSEVQERRLAAASVQYTQPYNCLVGEESQERAIGK</sequence>
<protein>
    <submittedName>
        <fullName evidence="2">Uncharacterized protein DUF1194</fullName>
    </submittedName>
</protein>
<keyword evidence="1" id="KW-0732">Signal</keyword>
<organism evidence="2 3">
    <name type="scientific">Phyllobacterium bourgognense</name>
    <dbReference type="NCBI Taxonomy" id="314236"/>
    <lineage>
        <taxon>Bacteria</taxon>
        <taxon>Pseudomonadati</taxon>
        <taxon>Pseudomonadota</taxon>
        <taxon>Alphaproteobacteria</taxon>
        <taxon>Hyphomicrobiales</taxon>
        <taxon>Phyllobacteriaceae</taxon>
        <taxon>Phyllobacterium</taxon>
    </lineage>
</organism>
<accession>A0A368YG24</accession>
<dbReference type="RefSeq" id="WP_114432573.1">
    <property type="nucleotide sequence ID" value="NZ_QPJM01000023.1"/>
</dbReference>
<comment type="caution">
    <text evidence="2">The sequence shown here is derived from an EMBL/GenBank/DDBJ whole genome shotgun (WGS) entry which is preliminary data.</text>
</comment>
<dbReference type="InterPro" id="IPR010607">
    <property type="entry name" value="DUF1194"/>
</dbReference>
<dbReference type="Pfam" id="PF06707">
    <property type="entry name" value="DUF1194"/>
    <property type="match status" value="1"/>
</dbReference>
<name>A0A368YG24_9HYPH</name>
<evidence type="ECO:0000256" key="1">
    <source>
        <dbReference type="SAM" id="SignalP"/>
    </source>
</evidence>
<reference evidence="2 3" key="1">
    <citation type="submission" date="2018-07" db="EMBL/GenBank/DDBJ databases">
        <title>Genomic Encyclopedia of Type Strains, Phase III (KMG-III): the genomes of soil and plant-associated and newly described type strains.</title>
        <authorList>
            <person name="Whitman W."/>
        </authorList>
    </citation>
    <scope>NUCLEOTIDE SEQUENCE [LARGE SCALE GENOMIC DNA]</scope>
    <source>
        <strain evidence="2 3">31-25a</strain>
    </source>
</reference>
<dbReference type="CDD" id="cd00198">
    <property type="entry name" value="vWFA"/>
    <property type="match status" value="1"/>
</dbReference>
<dbReference type="EMBL" id="QPJM01000023">
    <property type="protein sequence ID" value="RCW78589.1"/>
    <property type="molecule type" value="Genomic_DNA"/>
</dbReference>